<dbReference type="EMBL" id="MBFT01001238">
    <property type="protein sequence ID" value="PVU84770.1"/>
    <property type="molecule type" value="Genomic_DNA"/>
</dbReference>
<keyword evidence="3 8" id="KW-0227">DNA damage</keyword>
<organism evidence="10 11">
    <name type="scientific">Furculomyces boomerangus</name>
    <dbReference type="NCBI Taxonomy" id="61424"/>
    <lineage>
        <taxon>Eukaryota</taxon>
        <taxon>Fungi</taxon>
        <taxon>Fungi incertae sedis</taxon>
        <taxon>Zoopagomycota</taxon>
        <taxon>Kickxellomycotina</taxon>
        <taxon>Harpellomycetes</taxon>
        <taxon>Harpellales</taxon>
        <taxon>Harpellaceae</taxon>
        <taxon>Furculomyces</taxon>
    </lineage>
</organism>
<name>A0A2T9XXI3_9FUNG</name>
<dbReference type="PANTHER" id="PTHR20208">
    <property type="entry name" value="STRUCTURE-SPECIFIC ENDONUCLEASE SUBUNIT SLX1"/>
    <property type="match status" value="1"/>
</dbReference>
<evidence type="ECO:0000256" key="3">
    <source>
        <dbReference type="ARBA" id="ARBA00022763"/>
    </source>
</evidence>
<comment type="subunit">
    <text evidence="8">Forms a heterodimer with SLX4.</text>
</comment>
<keyword evidence="2 8" id="KW-0255">Endonuclease</keyword>
<reference evidence="10 11" key="1">
    <citation type="journal article" date="2018" name="MBio">
        <title>Comparative Genomics Reveals the Core Gene Toolbox for the Fungus-Insect Symbiosis.</title>
        <authorList>
            <person name="Wang Y."/>
            <person name="Stata M."/>
            <person name="Wang W."/>
            <person name="Stajich J.E."/>
            <person name="White M.M."/>
            <person name="Moncalvo J.M."/>
        </authorList>
    </citation>
    <scope>NUCLEOTIDE SEQUENCE [LARGE SCALE GENOMIC DNA]</scope>
    <source>
        <strain evidence="10 11">AUS-77-4</strain>
    </source>
</reference>
<dbReference type="InterPro" id="IPR035901">
    <property type="entry name" value="GIY-YIG_endonuc_sf"/>
</dbReference>
<dbReference type="Gene3D" id="3.40.1440.10">
    <property type="entry name" value="GIY-YIG endonuclease"/>
    <property type="match status" value="1"/>
</dbReference>
<evidence type="ECO:0000256" key="5">
    <source>
        <dbReference type="ARBA" id="ARBA00023172"/>
    </source>
</evidence>
<dbReference type="PANTHER" id="PTHR20208:SF10">
    <property type="entry name" value="STRUCTURE-SPECIFIC ENDONUCLEASE SUBUNIT SLX1"/>
    <property type="match status" value="1"/>
</dbReference>
<evidence type="ECO:0000259" key="9">
    <source>
        <dbReference type="PROSITE" id="PS50164"/>
    </source>
</evidence>
<evidence type="ECO:0000256" key="1">
    <source>
        <dbReference type="ARBA" id="ARBA00022722"/>
    </source>
</evidence>
<evidence type="ECO:0000313" key="10">
    <source>
        <dbReference type="EMBL" id="PVU84770.1"/>
    </source>
</evidence>
<dbReference type="HAMAP" id="MF_03100">
    <property type="entry name" value="Endonuc_su_Slx1"/>
    <property type="match status" value="1"/>
</dbReference>
<gene>
    <name evidence="10" type="ORF">BB559_007420</name>
</gene>
<dbReference type="OrthoDB" id="24645at2759"/>
<dbReference type="InterPro" id="IPR048749">
    <property type="entry name" value="SLX1_C"/>
</dbReference>
<evidence type="ECO:0000256" key="7">
    <source>
        <dbReference type="ARBA" id="ARBA00023242"/>
    </source>
</evidence>
<dbReference type="GO" id="GO:0008821">
    <property type="term" value="F:crossover junction DNA endonuclease activity"/>
    <property type="evidence" value="ECO:0007669"/>
    <property type="project" value="TreeGrafter"/>
</dbReference>
<dbReference type="PROSITE" id="PS50164">
    <property type="entry name" value="GIY_YIG"/>
    <property type="match status" value="1"/>
</dbReference>
<evidence type="ECO:0000256" key="6">
    <source>
        <dbReference type="ARBA" id="ARBA00023204"/>
    </source>
</evidence>
<dbReference type="InterPro" id="IPR050381">
    <property type="entry name" value="SLX1_endonuclease"/>
</dbReference>
<keyword evidence="5 8" id="KW-0233">DNA recombination</keyword>
<dbReference type="InterPro" id="IPR027520">
    <property type="entry name" value="Slx1"/>
</dbReference>
<dbReference type="STRING" id="61424.A0A2T9XXI3"/>
<dbReference type="Pfam" id="PF21202">
    <property type="entry name" value="SLX1_C"/>
    <property type="match status" value="1"/>
</dbReference>
<dbReference type="CDD" id="cd10455">
    <property type="entry name" value="GIY-YIG_SLX1"/>
    <property type="match status" value="1"/>
</dbReference>
<comment type="function">
    <text evidence="8">Catalytic subunit of the SLX1-SLX4 structure-specific endonuclease that resolves DNA secondary structures generated during DNA repair and recombination. Has endonuclease activity towards branched DNA substrates, introducing single-strand cuts in duplex DNA close to junctions with ss-DNA.</text>
</comment>
<evidence type="ECO:0000256" key="4">
    <source>
        <dbReference type="ARBA" id="ARBA00022801"/>
    </source>
</evidence>
<sequence>MSAVYESSKDFPLFYCCYLLESEKLGYKNHCYVGSTPDPVRRLRQHNGEISAGAWKTRYKRPWKMIGIVYGFHSHLAALQFEWAWQNPEKSRHLNDITDTSTAYTLYGNTQHLKRTKLLALSKLINTLPFSRWPLNICFCDDEQMAEFELLCNTRPEHISCISKNIANLFKEAIKESIHIETNKFQCCYLCDKEIQVIKDRDELSWTVCKNNKCEMRAHLICLSKYECGRADAGRRYIIPVEYECPACKVKTLWDSAVRGYIFG</sequence>
<evidence type="ECO:0000256" key="2">
    <source>
        <dbReference type="ARBA" id="ARBA00022759"/>
    </source>
</evidence>
<dbReference type="Proteomes" id="UP000245699">
    <property type="component" value="Unassembled WGS sequence"/>
</dbReference>
<keyword evidence="1 8" id="KW-0540">Nuclease</keyword>
<dbReference type="InterPro" id="IPR000305">
    <property type="entry name" value="GIY-YIG_endonuc"/>
</dbReference>
<comment type="similarity">
    <text evidence="8">Belongs to the SLX1 family.</text>
</comment>
<dbReference type="GO" id="GO:0017108">
    <property type="term" value="F:5'-flap endonuclease activity"/>
    <property type="evidence" value="ECO:0007669"/>
    <property type="project" value="InterPro"/>
</dbReference>
<proteinExistence type="inferred from homology"/>
<protein>
    <recommendedName>
        <fullName evidence="9">GIY-YIG domain-containing protein</fullName>
    </recommendedName>
</protein>
<evidence type="ECO:0000256" key="8">
    <source>
        <dbReference type="HAMAP-Rule" id="MF_03100"/>
    </source>
</evidence>
<evidence type="ECO:0000313" key="11">
    <source>
        <dbReference type="Proteomes" id="UP000245699"/>
    </source>
</evidence>
<dbReference type="SUPFAM" id="SSF82771">
    <property type="entry name" value="GIY-YIG endonuclease"/>
    <property type="match status" value="1"/>
</dbReference>
<keyword evidence="4 8" id="KW-0378">Hydrolase</keyword>
<dbReference type="Gene3D" id="3.30.40.10">
    <property type="entry name" value="Zinc/RING finger domain, C3HC4 (zinc finger)"/>
    <property type="match status" value="1"/>
</dbReference>
<dbReference type="GO" id="GO:0033557">
    <property type="term" value="C:Slx1-Slx4 complex"/>
    <property type="evidence" value="ECO:0007669"/>
    <property type="project" value="UniProtKB-UniRule"/>
</dbReference>
<comment type="cofactor">
    <cofactor evidence="8">
        <name>a divalent metal cation</name>
        <dbReference type="ChEBI" id="CHEBI:60240"/>
    </cofactor>
</comment>
<keyword evidence="6 8" id="KW-0234">DNA repair</keyword>
<dbReference type="Pfam" id="PF01541">
    <property type="entry name" value="GIY-YIG"/>
    <property type="match status" value="1"/>
</dbReference>
<dbReference type="InterPro" id="IPR013083">
    <property type="entry name" value="Znf_RING/FYVE/PHD"/>
</dbReference>
<accession>A0A2T9XXI3</accession>
<comment type="subcellular location">
    <subcellularLocation>
        <location evidence="8">Nucleus</location>
    </subcellularLocation>
</comment>
<keyword evidence="7 8" id="KW-0539">Nucleus</keyword>
<dbReference type="GO" id="GO:0000724">
    <property type="term" value="P:double-strand break repair via homologous recombination"/>
    <property type="evidence" value="ECO:0007669"/>
    <property type="project" value="TreeGrafter"/>
</dbReference>
<keyword evidence="11" id="KW-1185">Reference proteome</keyword>
<comment type="caution">
    <text evidence="8">Lacks conserved residue(s) required for the propagation of feature annotation.</text>
</comment>
<comment type="caution">
    <text evidence="10">The sequence shown here is derived from an EMBL/GenBank/DDBJ whole genome shotgun (WGS) entry which is preliminary data.</text>
</comment>
<dbReference type="AlphaFoldDB" id="A0A2T9XXI3"/>
<feature type="domain" description="GIY-YIG" evidence="9">
    <location>
        <begin position="13"/>
        <end position="95"/>
    </location>
</feature>